<comment type="catalytic activity">
    <reaction evidence="7">
        <text>L-threonyl-[protein] + ATP = O-phospho-L-threonyl-[protein] + ADP + H(+)</text>
        <dbReference type="Rhea" id="RHEA:46608"/>
        <dbReference type="Rhea" id="RHEA-COMP:11060"/>
        <dbReference type="Rhea" id="RHEA-COMP:11605"/>
        <dbReference type="ChEBI" id="CHEBI:15378"/>
        <dbReference type="ChEBI" id="CHEBI:30013"/>
        <dbReference type="ChEBI" id="CHEBI:30616"/>
        <dbReference type="ChEBI" id="CHEBI:61977"/>
        <dbReference type="ChEBI" id="CHEBI:456216"/>
        <dbReference type="EC" id="2.7.11.1"/>
    </reaction>
</comment>
<dbReference type="GO" id="GO:0050684">
    <property type="term" value="P:regulation of mRNA processing"/>
    <property type="evidence" value="ECO:0007669"/>
    <property type="project" value="TreeGrafter"/>
</dbReference>
<dbReference type="InterPro" id="IPR011009">
    <property type="entry name" value="Kinase-like_dom_sf"/>
</dbReference>
<dbReference type="InterPro" id="IPR017441">
    <property type="entry name" value="Protein_kinase_ATP_BS"/>
</dbReference>
<feature type="chain" id="PRO_5007087583" description="non-specific serine/threonine protein kinase" evidence="10">
    <location>
        <begin position="18"/>
        <end position="534"/>
    </location>
</feature>
<feature type="domain" description="Protein kinase" evidence="11">
    <location>
        <begin position="151"/>
        <end position="518"/>
    </location>
</feature>
<reference evidence="13" key="1">
    <citation type="journal article" date="2016" name="Genome Announc.">
        <title>Draft genome sequence of Aspergillus niger strain An76.</title>
        <authorList>
            <person name="Gong W."/>
            <person name="Cheng Z."/>
            <person name="Zhang H."/>
            <person name="Liu L."/>
            <person name="Gao P."/>
            <person name="Wang L."/>
        </authorList>
    </citation>
    <scope>NUCLEOTIDE SEQUENCE [LARGE SCALE GENOMIC DNA]</scope>
    <source>
        <strain evidence="13">An76</strain>
    </source>
</reference>
<dbReference type="GO" id="GO:0004674">
    <property type="term" value="F:protein serine/threonine kinase activity"/>
    <property type="evidence" value="ECO:0007669"/>
    <property type="project" value="UniProtKB-KW"/>
</dbReference>
<dbReference type="AlphaFoldDB" id="A0A100INP7"/>
<feature type="signal peptide" evidence="10">
    <location>
        <begin position="1"/>
        <end position="17"/>
    </location>
</feature>
<evidence type="ECO:0000256" key="2">
    <source>
        <dbReference type="ARBA" id="ARBA00022527"/>
    </source>
</evidence>
<dbReference type="GO" id="GO:0000245">
    <property type="term" value="P:spliceosomal complex assembly"/>
    <property type="evidence" value="ECO:0007669"/>
    <property type="project" value="TreeGrafter"/>
</dbReference>
<keyword evidence="5" id="KW-0418">Kinase</keyword>
<dbReference type="GO" id="GO:0005524">
    <property type="term" value="F:ATP binding"/>
    <property type="evidence" value="ECO:0007669"/>
    <property type="project" value="UniProtKB-UniRule"/>
</dbReference>
<sequence length="534" mass="60277">MHLIPVAIATLLTTASAIRIIKPAAGDTVHCNQPWQVCWTAVDTDPPQFCLYLTNFREFPPQIVDLLSRTPITTDGGGCVTIPPPSCPSPLRTTSPRCSQKTHSGLFARLNSTKLQARVEYNWIKGVETLEEYQPGGYHPVMIGDMLHNRYRIVDKLGHGGYSTVWLARDTALKRYVALKVNTADAHPREAMVLRALSKPSSSPPAHGRSLIPVVFDEFEIQGPNGTHACYTTAPAQCNLREISFSRLFPLDVARALCYGLTQAVAYTHSHEYVHGDIHLNNIMIKLPSNFDNLSIKELYQKYGEPETVPITRCDGKPLTPNIPTQTVIPLFLGKYAETMTLADVRPLLSDFGEAFAPTSEVRLGQDCHTPPAFRAPEARFEPQKPLTYSSDIWSLATAIWEIMGMKAIFSIEIVPDDEIVAQHIDVLGPLPREWWLCWEGRSKFFTEDGHPTDAYLENKWPPLEESFDVDIQKWRRKWRGVVEEDERAAFLDLIRRMLLFRPEARPTAENVLQSEWMVKWALPDYERSSNISG</sequence>
<dbReference type="VEuPathDB" id="FungiDB:An01g14430"/>
<evidence type="ECO:0000313" key="12">
    <source>
        <dbReference type="EMBL" id="GAQ44566.1"/>
    </source>
</evidence>
<feature type="binding site" evidence="9">
    <location>
        <position position="180"/>
    </location>
    <ligand>
        <name>ATP</name>
        <dbReference type="ChEBI" id="CHEBI:30616"/>
    </ligand>
</feature>
<evidence type="ECO:0000256" key="8">
    <source>
        <dbReference type="ARBA" id="ARBA00048679"/>
    </source>
</evidence>
<dbReference type="OrthoDB" id="5979581at2759"/>
<evidence type="ECO:0000256" key="10">
    <source>
        <dbReference type="SAM" id="SignalP"/>
    </source>
</evidence>
<dbReference type="EMBL" id="BCMY01000013">
    <property type="protein sequence ID" value="GAQ44566.1"/>
    <property type="molecule type" value="Genomic_DNA"/>
</dbReference>
<name>A0A100INP7_ASPNG</name>
<keyword evidence="10" id="KW-0732">Signal</keyword>
<keyword evidence="6 9" id="KW-0067">ATP-binding</keyword>
<keyword evidence="4 9" id="KW-0547">Nucleotide-binding</keyword>
<evidence type="ECO:0000259" key="11">
    <source>
        <dbReference type="PROSITE" id="PS50011"/>
    </source>
</evidence>
<protein>
    <recommendedName>
        <fullName evidence="1">non-specific serine/threonine protein kinase</fullName>
        <ecNumber evidence="1">2.7.11.1</ecNumber>
    </recommendedName>
</protein>
<evidence type="ECO:0000256" key="4">
    <source>
        <dbReference type="ARBA" id="ARBA00022741"/>
    </source>
</evidence>
<dbReference type="Gene3D" id="1.10.510.10">
    <property type="entry name" value="Transferase(Phosphotransferase) domain 1"/>
    <property type="match status" value="1"/>
</dbReference>
<dbReference type="PROSITE" id="PS00107">
    <property type="entry name" value="PROTEIN_KINASE_ATP"/>
    <property type="match status" value="1"/>
</dbReference>
<keyword evidence="3" id="KW-0808">Transferase</keyword>
<dbReference type="EC" id="2.7.11.1" evidence="1"/>
<dbReference type="Proteomes" id="UP000068243">
    <property type="component" value="Unassembled WGS sequence"/>
</dbReference>
<dbReference type="VEuPathDB" id="FungiDB:M747DRAFT_324133"/>
<dbReference type="PANTHER" id="PTHR47634">
    <property type="entry name" value="PROTEIN KINASE DOMAIN-CONTAINING PROTEIN-RELATED"/>
    <property type="match status" value="1"/>
</dbReference>
<proteinExistence type="predicted"/>
<dbReference type="Pfam" id="PF00069">
    <property type="entry name" value="Pkinase"/>
    <property type="match status" value="1"/>
</dbReference>
<evidence type="ECO:0000256" key="9">
    <source>
        <dbReference type="PROSITE-ProRule" id="PRU10141"/>
    </source>
</evidence>
<dbReference type="VEuPathDB" id="FungiDB:ATCC64974_93200"/>
<dbReference type="SUPFAM" id="SSF56112">
    <property type="entry name" value="Protein kinase-like (PK-like)"/>
    <property type="match status" value="1"/>
</dbReference>
<dbReference type="InterPro" id="IPR000719">
    <property type="entry name" value="Prot_kinase_dom"/>
</dbReference>
<dbReference type="VEuPathDB" id="FungiDB:M747DRAFT_345287"/>
<accession>A0A100INP7</accession>
<dbReference type="PANTHER" id="PTHR47634:SF9">
    <property type="entry name" value="PROTEIN KINASE DOMAIN-CONTAINING PROTEIN-RELATED"/>
    <property type="match status" value="1"/>
</dbReference>
<evidence type="ECO:0000256" key="3">
    <source>
        <dbReference type="ARBA" id="ARBA00022679"/>
    </source>
</evidence>
<comment type="caution">
    <text evidence="12">The sequence shown here is derived from an EMBL/GenBank/DDBJ whole genome shotgun (WGS) entry which is preliminary data.</text>
</comment>
<dbReference type="VEuPathDB" id="FungiDB:M747DRAFT_359908"/>
<dbReference type="VEuPathDB" id="FungiDB:ASPNIDRAFT2_1139249"/>
<keyword evidence="2" id="KW-0723">Serine/threonine-protein kinase</keyword>
<dbReference type="Gene3D" id="3.30.200.20">
    <property type="entry name" value="Phosphorylase Kinase, domain 1"/>
    <property type="match status" value="1"/>
</dbReference>
<dbReference type="VEuPathDB" id="FungiDB:ASPNIDRAFT2_1187806"/>
<evidence type="ECO:0000256" key="1">
    <source>
        <dbReference type="ARBA" id="ARBA00012513"/>
    </source>
</evidence>
<evidence type="ECO:0000256" key="7">
    <source>
        <dbReference type="ARBA" id="ARBA00047899"/>
    </source>
</evidence>
<dbReference type="PROSITE" id="PS50011">
    <property type="entry name" value="PROTEIN_KINASE_DOM"/>
    <property type="match status" value="1"/>
</dbReference>
<dbReference type="SMART" id="SM00220">
    <property type="entry name" value="S_TKc"/>
    <property type="match status" value="1"/>
</dbReference>
<dbReference type="OMA" id="WALPDCE"/>
<dbReference type="VEuPathDB" id="FungiDB:ATCC64974_93190"/>
<evidence type="ECO:0000256" key="5">
    <source>
        <dbReference type="ARBA" id="ARBA00022777"/>
    </source>
</evidence>
<organism evidence="12 13">
    <name type="scientific">Aspergillus niger</name>
    <dbReference type="NCBI Taxonomy" id="5061"/>
    <lineage>
        <taxon>Eukaryota</taxon>
        <taxon>Fungi</taxon>
        <taxon>Dikarya</taxon>
        <taxon>Ascomycota</taxon>
        <taxon>Pezizomycotina</taxon>
        <taxon>Eurotiomycetes</taxon>
        <taxon>Eurotiomycetidae</taxon>
        <taxon>Eurotiales</taxon>
        <taxon>Aspergillaceae</taxon>
        <taxon>Aspergillus</taxon>
        <taxon>Aspergillus subgen. Circumdati</taxon>
    </lineage>
</organism>
<dbReference type="VEuPathDB" id="FungiDB:An11g08120"/>
<evidence type="ECO:0000313" key="13">
    <source>
        <dbReference type="Proteomes" id="UP000068243"/>
    </source>
</evidence>
<dbReference type="InterPro" id="IPR051334">
    <property type="entry name" value="SRPK"/>
</dbReference>
<comment type="catalytic activity">
    <reaction evidence="8">
        <text>L-seryl-[protein] + ATP = O-phospho-L-seryl-[protein] + ADP + H(+)</text>
        <dbReference type="Rhea" id="RHEA:17989"/>
        <dbReference type="Rhea" id="RHEA-COMP:9863"/>
        <dbReference type="Rhea" id="RHEA-COMP:11604"/>
        <dbReference type="ChEBI" id="CHEBI:15378"/>
        <dbReference type="ChEBI" id="CHEBI:29999"/>
        <dbReference type="ChEBI" id="CHEBI:30616"/>
        <dbReference type="ChEBI" id="CHEBI:83421"/>
        <dbReference type="ChEBI" id="CHEBI:456216"/>
        <dbReference type="EC" id="2.7.11.1"/>
    </reaction>
</comment>
<gene>
    <name evidence="12" type="ORF">ABL_07227</name>
</gene>
<evidence type="ECO:0000256" key="6">
    <source>
        <dbReference type="ARBA" id="ARBA00022840"/>
    </source>
</evidence>